<dbReference type="RefSeq" id="WP_027308585.1">
    <property type="nucleotide sequence ID" value="NZ_FQVG01000020.1"/>
</dbReference>
<name>A0A1M4WWL0_9CLOT</name>
<proteinExistence type="inferred from homology"/>
<dbReference type="Gene3D" id="1.20.1440.120">
    <property type="entry name" value="Recombination protein O, C-terminal domain"/>
    <property type="match status" value="1"/>
</dbReference>
<sequence length="245" mass="28341">MSIHKVQGVVLKTRNYSDYDKIITIFSDKFGKIDVLCNGARRTKSKQLHLTQQFCFGEFLLSKSKDMYVLSSGSLNNSFQTLLNDYKKLMIGTYFLEFIDKSIESENKNVYILALLLKTLYILEDGNVDNYLLKVTFDFKLISLLGYTPQVLKCIKCGRKTLDEAYFNIIEGGLICNNCNTEKGNKLNKKVIELLIQIRNIKLEELGKIYYDKGTLNLIDDILDKYINYHLSIKLNTVEFIKNIF</sequence>
<dbReference type="Pfam" id="PF11967">
    <property type="entry name" value="RecO_N"/>
    <property type="match status" value="1"/>
</dbReference>
<comment type="similarity">
    <text evidence="1 7">Belongs to the RecO family.</text>
</comment>
<keyword evidence="3 7" id="KW-0227">DNA damage</keyword>
<dbReference type="NCBIfam" id="TIGR00613">
    <property type="entry name" value="reco"/>
    <property type="match status" value="1"/>
</dbReference>
<dbReference type="Gene3D" id="2.40.50.140">
    <property type="entry name" value="Nucleic acid-binding proteins"/>
    <property type="match status" value="1"/>
</dbReference>
<dbReference type="InterPro" id="IPR042242">
    <property type="entry name" value="RecO_C"/>
</dbReference>
<evidence type="ECO:0000256" key="3">
    <source>
        <dbReference type="ARBA" id="ARBA00022763"/>
    </source>
</evidence>
<dbReference type="InterPro" id="IPR022572">
    <property type="entry name" value="DNA_rep/recomb_RecO_N"/>
</dbReference>
<dbReference type="InterPro" id="IPR012340">
    <property type="entry name" value="NA-bd_OB-fold"/>
</dbReference>
<reference evidence="10" key="1">
    <citation type="submission" date="2016-11" db="EMBL/GenBank/DDBJ databases">
        <authorList>
            <person name="Varghese N."/>
            <person name="Submissions S."/>
        </authorList>
    </citation>
    <scope>NUCLEOTIDE SEQUENCE [LARGE SCALE GENOMIC DNA]</scope>
    <source>
        <strain evidence="10">DSM 10124</strain>
    </source>
</reference>
<evidence type="ECO:0000256" key="7">
    <source>
        <dbReference type="HAMAP-Rule" id="MF_00201"/>
    </source>
</evidence>
<accession>A0A1M4WWL0</accession>
<dbReference type="SUPFAM" id="SSF50249">
    <property type="entry name" value="Nucleic acid-binding proteins"/>
    <property type="match status" value="1"/>
</dbReference>
<dbReference type="InterPro" id="IPR003717">
    <property type="entry name" value="RecO"/>
</dbReference>
<feature type="domain" description="DNA replication/recombination mediator RecO N-terminal" evidence="8">
    <location>
        <begin position="1"/>
        <end position="79"/>
    </location>
</feature>
<protein>
    <recommendedName>
        <fullName evidence="2 7">DNA repair protein RecO</fullName>
    </recommendedName>
    <alternativeName>
        <fullName evidence="6 7">Recombination protein O</fullName>
    </alternativeName>
</protein>
<dbReference type="PANTHER" id="PTHR33991">
    <property type="entry name" value="DNA REPAIR PROTEIN RECO"/>
    <property type="match status" value="1"/>
</dbReference>
<evidence type="ECO:0000256" key="4">
    <source>
        <dbReference type="ARBA" id="ARBA00023172"/>
    </source>
</evidence>
<dbReference type="PANTHER" id="PTHR33991:SF1">
    <property type="entry name" value="DNA REPAIR PROTEIN RECO"/>
    <property type="match status" value="1"/>
</dbReference>
<dbReference type="HAMAP" id="MF_00201">
    <property type="entry name" value="RecO"/>
    <property type="match status" value="1"/>
</dbReference>
<dbReference type="Proteomes" id="UP000184423">
    <property type="component" value="Unassembled WGS sequence"/>
</dbReference>
<dbReference type="AlphaFoldDB" id="A0A1M4WWL0"/>
<evidence type="ECO:0000256" key="1">
    <source>
        <dbReference type="ARBA" id="ARBA00007452"/>
    </source>
</evidence>
<evidence type="ECO:0000313" key="10">
    <source>
        <dbReference type="Proteomes" id="UP000184423"/>
    </source>
</evidence>
<evidence type="ECO:0000256" key="5">
    <source>
        <dbReference type="ARBA" id="ARBA00023204"/>
    </source>
</evidence>
<dbReference type="EMBL" id="FQVG01000020">
    <property type="protein sequence ID" value="SHE85626.1"/>
    <property type="molecule type" value="Genomic_DNA"/>
</dbReference>
<keyword evidence="4 7" id="KW-0233">DNA recombination</keyword>
<gene>
    <name evidence="7" type="primary">recO</name>
    <name evidence="9" type="ORF">SAMN02746091_01255</name>
</gene>
<evidence type="ECO:0000259" key="8">
    <source>
        <dbReference type="Pfam" id="PF11967"/>
    </source>
</evidence>
<evidence type="ECO:0000313" key="9">
    <source>
        <dbReference type="EMBL" id="SHE85626.1"/>
    </source>
</evidence>
<dbReference type="GO" id="GO:0006302">
    <property type="term" value="P:double-strand break repair"/>
    <property type="evidence" value="ECO:0007669"/>
    <property type="project" value="TreeGrafter"/>
</dbReference>
<organism evidence="9 10">
    <name type="scientific">Caloramator proteoclasticus DSM 10124</name>
    <dbReference type="NCBI Taxonomy" id="1121262"/>
    <lineage>
        <taxon>Bacteria</taxon>
        <taxon>Bacillati</taxon>
        <taxon>Bacillota</taxon>
        <taxon>Clostridia</taxon>
        <taxon>Eubacteriales</taxon>
        <taxon>Clostridiaceae</taxon>
        <taxon>Caloramator</taxon>
    </lineage>
</organism>
<dbReference type="InterPro" id="IPR037278">
    <property type="entry name" value="ARFGAP/RecO"/>
</dbReference>
<keyword evidence="5 7" id="KW-0234">DNA repair</keyword>
<evidence type="ECO:0000256" key="6">
    <source>
        <dbReference type="ARBA" id="ARBA00033409"/>
    </source>
</evidence>
<dbReference type="GO" id="GO:0006310">
    <property type="term" value="P:DNA recombination"/>
    <property type="evidence" value="ECO:0007669"/>
    <property type="project" value="UniProtKB-UniRule"/>
</dbReference>
<dbReference type="GO" id="GO:0043590">
    <property type="term" value="C:bacterial nucleoid"/>
    <property type="evidence" value="ECO:0007669"/>
    <property type="project" value="TreeGrafter"/>
</dbReference>
<comment type="function">
    <text evidence="7">Involved in DNA repair and RecF pathway recombination.</text>
</comment>
<dbReference type="Pfam" id="PF02565">
    <property type="entry name" value="RecO_C"/>
    <property type="match status" value="1"/>
</dbReference>
<keyword evidence="10" id="KW-1185">Reference proteome</keyword>
<dbReference type="SUPFAM" id="SSF57863">
    <property type="entry name" value="ArfGap/RecO-like zinc finger"/>
    <property type="match status" value="1"/>
</dbReference>
<evidence type="ECO:0000256" key="2">
    <source>
        <dbReference type="ARBA" id="ARBA00021310"/>
    </source>
</evidence>